<dbReference type="AlphaFoldDB" id="A0A254N8X0"/>
<protein>
    <submittedName>
        <fullName evidence="2">Uncharacterized protein</fullName>
    </submittedName>
</protein>
<dbReference type="EMBL" id="NISI01000002">
    <property type="protein sequence ID" value="OWR04456.1"/>
    <property type="molecule type" value="Genomic_DNA"/>
</dbReference>
<feature type="region of interest" description="Disordered" evidence="1">
    <location>
        <begin position="45"/>
        <end position="66"/>
    </location>
</feature>
<evidence type="ECO:0000313" key="3">
    <source>
        <dbReference type="Proteomes" id="UP000197446"/>
    </source>
</evidence>
<accession>A0A254N8X0</accession>
<gene>
    <name evidence="2" type="ORF">CDO81_07665</name>
</gene>
<comment type="caution">
    <text evidence="2">The sequence shown here is derived from an EMBL/GenBank/DDBJ whole genome shotgun (WGS) entry which is preliminary data.</text>
</comment>
<keyword evidence="3" id="KW-1185">Reference proteome</keyword>
<name>A0A254N8X0_9BURK</name>
<evidence type="ECO:0000256" key="1">
    <source>
        <dbReference type="SAM" id="MobiDB-lite"/>
    </source>
</evidence>
<evidence type="ECO:0000313" key="2">
    <source>
        <dbReference type="EMBL" id="OWR04456.1"/>
    </source>
</evidence>
<dbReference type="Proteomes" id="UP000197446">
    <property type="component" value="Unassembled WGS sequence"/>
</dbReference>
<sequence length="66" mass="6832">MRKRVQAPREAAAACRAEAGRRSASAFAEEGAMDRSLVALMHLGGAGDGASHAHEMPPVQATECAL</sequence>
<reference evidence="2 3" key="1">
    <citation type="journal article" date="2007" name="Int. J. Syst. Evol. Microbiol.">
        <title>Description of Pelomonas aquatica sp. nov. and Pelomonas puraquae sp. nov., isolated from industrial and haemodialysis water.</title>
        <authorList>
            <person name="Gomila M."/>
            <person name="Bowien B."/>
            <person name="Falsen E."/>
            <person name="Moore E.R."/>
            <person name="Lalucat J."/>
        </authorList>
    </citation>
    <scope>NUCLEOTIDE SEQUENCE [LARGE SCALE GENOMIC DNA]</scope>
    <source>
        <strain evidence="2 3">CCUG 52769</strain>
    </source>
</reference>
<organism evidence="2 3">
    <name type="scientific">Roseateles puraquae</name>
    <dbReference type="NCBI Taxonomy" id="431059"/>
    <lineage>
        <taxon>Bacteria</taxon>
        <taxon>Pseudomonadati</taxon>
        <taxon>Pseudomonadota</taxon>
        <taxon>Betaproteobacteria</taxon>
        <taxon>Burkholderiales</taxon>
        <taxon>Sphaerotilaceae</taxon>
        <taxon>Roseateles</taxon>
    </lineage>
</organism>
<proteinExistence type="predicted"/>